<sequence>MTVANLAAYYNIAAFVWGLTVTTELTNVDRFPSTVNINPVAQSVAVAIHETMRYFGWTEFAYFYYNDDKCGYIKDDLEEITVDSNYTTISRIIQLVDTTSTVIVVCMPEASRLKRKIMLAAYDLGMLSEEYVYVFAASKSTAYEQTSSSGKVLPIWEDTSDKPDGRDDDVRQGYMRTMTLLATSVEGEIYAEFKKEVIQKMRLPPYNCTVECANPDYQEASVYSGQFHDITYLFARAVNKTVTEGGHVTNGSLMRRNTAIEFEGMSGFVNINEDSQRCPVMNLINLNSTYNPRNLANISIDGKKANFTIIVGNEDEIWDCYKGNTPMAVPACGFTGKNCPVDFIRDYYFIIIILAIVFAITFIATCLAIYYVMKVKREEEQRKDRLWKIPYGALQSFSSVKDLLSQRSLQSGGTQTTKITVESKAETERFAFFQFDLDALAGEKHEFRPLLTKEERAEIRKLRELEHDNLDRFFGMCLDGPVCMSMWRYCGRGSLKGLHFIHTSPFLKYHGHLTSSCCLINDRWQVKLGSFGLPFIRNQEKRTAENLLYTAPELLREGLDATPTQAGDIYSLAIICSELICQSSAWNLENRKEDAEEIIFLVKRGGRNPLRPSLETHETDISPSLLHLVRDCWDEDPFKRPNMDIVRSTIKDISNGRNDNLIDYVLSALERHASTLEEEVEERTKELVEEKKKSDILLYRMLPCQVADRLKLGQSVEPETFDSVTVFFSDVVSFTTLASKCTPLQVVNLLNDLYTTFDAIIEQHDVYKVETIGDGYLCVSGLPHRNGKEHINEIASLSLQLLSSLKTFKISHLPNEAVNIRVGMHTELVNFVAPDRDFGGAMSGFGGAASGGNFLQQQQHNPPLQQTARIRKLCIVGEPPIQHVINILQDNYQVRLLHSADGSRMFEWTSKTEAFDDSDVVFFVNAFETPLFNAFTTVTRPNRPVIGPRYIIARNYRSAELTAPKLNRRVYCETMRDLIVTVNLPEERKRRCMDLVHYMNGHASDKTNILISNEASGEGYRTMVRIGLHANIVRFSWVEECWRNRDRVDFNCANPNLISAHRLGTFEGLKMHFHGLQSAEYEDMRKHLIANVGAIVEDVKSATHIIYSSNAKGRLPDQECSRHAKHVNAEWFWMSINAQHCMLEENYVFGVLENRPVPESQRSSSSRSFDSPATRSTSHSSAARRSSAERSLDRLGNAAFSTPDYSNSHSAEDLDKMGLSKADRRLQVCRELLETETNYINALQLLVKFKLDLESELAQGNDSLMPKNEIAIVFGKVEPIIEVHEKIRANIQDIIDAHPNKDKDVCEVFTQAARDLEKVYPAYINNYDLAKDLLNNYDEQNPRFHVFRKLKETDPDFKRHTVMELLIRPVQRLPSVILLMKEINKKSDRGGQAKAEVAANIVDKVLKKANEVRQRNDQHIEHLARFNLIDGVPAHLVCSKRSFESECEVICVSGTGRWESLREGKRMMLMLFHDVIIACKIRDDSRMFTRLTRQSSLSSFHRKPYKFFNYIMVQSMRNVQMIEDVSDEFDAPSPISTTSGRQLFAFTIREDTEDTTWIVEPTNGLQMANFNQKIHNRLFVDTGRDFIIEELLPVVECKGHQTTLIRYIKRRFRPRASSSTSFSSTFSTASMQRLETSSLPPPRTSLYRRALSSASFLFTNRFRHPFTRPNLSKIAEDQLESPQSGTLTPKGNANGNGTGNFGPIPGSSLNTTTSKDGIELLITPKASVPNQERRRLQPDTFISRVQRTFSRKSTIHPRRNGTLPSQPQRNHLMMQLAESDDELEPPRAGSYEPVSISK</sequence>
<comment type="catalytic activity">
    <reaction evidence="1">
        <text>GTP = 3',5'-cyclic GMP + diphosphate</text>
        <dbReference type="Rhea" id="RHEA:13665"/>
        <dbReference type="ChEBI" id="CHEBI:33019"/>
        <dbReference type="ChEBI" id="CHEBI:37565"/>
        <dbReference type="ChEBI" id="CHEBI:57746"/>
        <dbReference type="EC" id="4.6.1.2"/>
    </reaction>
</comment>
<evidence type="ECO:0000259" key="17">
    <source>
        <dbReference type="PROSITE" id="PS50172"/>
    </source>
</evidence>
<keyword evidence="8" id="KW-0325">Glycoprotein</keyword>
<dbReference type="InterPro" id="IPR028082">
    <property type="entry name" value="Peripla_BP_I"/>
</dbReference>
<dbReference type="GO" id="GO:0035556">
    <property type="term" value="P:intracellular signal transduction"/>
    <property type="evidence" value="ECO:0007669"/>
    <property type="project" value="InterPro"/>
</dbReference>
<dbReference type="GO" id="GO:0004672">
    <property type="term" value="F:protein kinase activity"/>
    <property type="evidence" value="ECO:0007669"/>
    <property type="project" value="InterPro"/>
</dbReference>
<dbReference type="Proteomes" id="UP000218231">
    <property type="component" value="Unassembled WGS sequence"/>
</dbReference>
<dbReference type="PANTHER" id="PTHR11920">
    <property type="entry name" value="GUANYLYL CYCLASE"/>
    <property type="match status" value="1"/>
</dbReference>
<evidence type="ECO:0000259" key="14">
    <source>
        <dbReference type="PROSITE" id="PS50010"/>
    </source>
</evidence>
<evidence type="ECO:0000259" key="15">
    <source>
        <dbReference type="PROSITE" id="PS50011"/>
    </source>
</evidence>
<evidence type="ECO:0000256" key="1">
    <source>
        <dbReference type="ARBA" id="ARBA00001436"/>
    </source>
</evidence>
<evidence type="ECO:0000256" key="3">
    <source>
        <dbReference type="ARBA" id="ARBA00012202"/>
    </source>
</evidence>
<dbReference type="FunFam" id="3.30.70.1230:FF:000088">
    <property type="entry name" value="Guanylate cyclase"/>
    <property type="match status" value="1"/>
</dbReference>
<evidence type="ECO:0000259" key="16">
    <source>
        <dbReference type="PROSITE" id="PS50125"/>
    </source>
</evidence>
<keyword evidence="6 13" id="KW-1133">Transmembrane helix</keyword>
<dbReference type="PROSITE" id="PS50010">
    <property type="entry name" value="DH_2"/>
    <property type="match status" value="1"/>
</dbReference>
<evidence type="ECO:0000256" key="9">
    <source>
        <dbReference type="ARBA" id="ARBA00023239"/>
    </source>
</evidence>
<evidence type="ECO:0000256" key="4">
    <source>
        <dbReference type="ARBA" id="ARBA00022692"/>
    </source>
</evidence>
<comment type="caution">
    <text evidence="18">The sequence shown here is derived from an EMBL/GenBank/DDBJ whole genome shotgun (WGS) entry which is preliminary data.</text>
</comment>
<evidence type="ECO:0000256" key="7">
    <source>
        <dbReference type="ARBA" id="ARBA00023136"/>
    </source>
</evidence>
<dbReference type="InterPro" id="IPR001828">
    <property type="entry name" value="ANF_lig-bd_rcpt"/>
</dbReference>
<accession>A0A2A2JP63</accession>
<evidence type="ECO:0000256" key="2">
    <source>
        <dbReference type="ARBA" id="ARBA00004167"/>
    </source>
</evidence>
<evidence type="ECO:0000256" key="6">
    <source>
        <dbReference type="ARBA" id="ARBA00022989"/>
    </source>
</evidence>
<dbReference type="GO" id="GO:0005085">
    <property type="term" value="F:guanyl-nucleotide exchange factor activity"/>
    <property type="evidence" value="ECO:0007669"/>
    <property type="project" value="InterPro"/>
</dbReference>
<dbReference type="EMBL" id="LIAE01010318">
    <property type="protein sequence ID" value="PAV63309.1"/>
    <property type="molecule type" value="Genomic_DNA"/>
</dbReference>
<dbReference type="SUPFAM" id="SSF48065">
    <property type="entry name" value="DBL homology domain (DH-domain)"/>
    <property type="match status" value="1"/>
</dbReference>
<dbReference type="SUPFAM" id="SSF53822">
    <property type="entry name" value="Periplasmic binding protein-like I"/>
    <property type="match status" value="1"/>
</dbReference>
<dbReference type="PROSITE" id="PS50011">
    <property type="entry name" value="PROTEIN_KINASE_DOM"/>
    <property type="match status" value="1"/>
</dbReference>
<feature type="domain" description="Guanylate cyclase" evidence="16">
    <location>
        <begin position="725"/>
        <end position="826"/>
    </location>
</feature>
<dbReference type="CDD" id="cd07302">
    <property type="entry name" value="CHD"/>
    <property type="match status" value="1"/>
</dbReference>
<dbReference type="Pfam" id="PF00069">
    <property type="entry name" value="Pkinase"/>
    <property type="match status" value="1"/>
</dbReference>
<feature type="region of interest" description="Disordered" evidence="12">
    <location>
        <begin position="1747"/>
        <end position="1798"/>
    </location>
</feature>
<feature type="compositionally biased region" description="Polar residues" evidence="12">
    <location>
        <begin position="1680"/>
        <end position="1689"/>
    </location>
</feature>
<keyword evidence="10" id="KW-0141">cGMP biosynthesis</keyword>
<dbReference type="GO" id="GO:0004383">
    <property type="term" value="F:guanylate cyclase activity"/>
    <property type="evidence" value="ECO:0007669"/>
    <property type="project" value="UniProtKB-EC"/>
</dbReference>
<evidence type="ECO:0000256" key="13">
    <source>
        <dbReference type="SAM" id="Phobius"/>
    </source>
</evidence>
<dbReference type="GO" id="GO:0005886">
    <property type="term" value="C:plasma membrane"/>
    <property type="evidence" value="ECO:0007669"/>
    <property type="project" value="TreeGrafter"/>
</dbReference>
<reference evidence="18 19" key="1">
    <citation type="journal article" date="2017" name="Curr. Biol.">
        <title>Genome architecture and evolution of a unichromosomal asexual nematode.</title>
        <authorList>
            <person name="Fradin H."/>
            <person name="Zegar C."/>
            <person name="Gutwein M."/>
            <person name="Lucas J."/>
            <person name="Kovtun M."/>
            <person name="Corcoran D."/>
            <person name="Baugh L.R."/>
            <person name="Kiontke K."/>
            <person name="Gunsalus K."/>
            <person name="Fitch D.H."/>
            <person name="Piano F."/>
        </authorList>
    </citation>
    <scope>NUCLEOTIDE SEQUENCE [LARGE SCALE GENOMIC DNA]</scope>
    <source>
        <strain evidence="18">PF1309</strain>
    </source>
</reference>
<evidence type="ECO:0000313" key="19">
    <source>
        <dbReference type="Proteomes" id="UP000218231"/>
    </source>
</evidence>
<dbReference type="Pfam" id="PF16759">
    <property type="entry name" value="LIG3_BRCT"/>
    <property type="match status" value="1"/>
</dbReference>
<dbReference type="InterPro" id="IPR000719">
    <property type="entry name" value="Prot_kinase_dom"/>
</dbReference>
<dbReference type="InterPro" id="IPR001054">
    <property type="entry name" value="A/G_cyclase"/>
</dbReference>
<dbReference type="CDD" id="cd00160">
    <property type="entry name" value="RhoGEF"/>
    <property type="match status" value="1"/>
</dbReference>
<feature type="domain" description="Protein kinase" evidence="15">
    <location>
        <begin position="347"/>
        <end position="650"/>
    </location>
</feature>
<dbReference type="GO" id="GO:0007168">
    <property type="term" value="P:receptor guanylyl cyclase signaling pathway"/>
    <property type="evidence" value="ECO:0007669"/>
    <property type="project" value="TreeGrafter"/>
</dbReference>
<dbReference type="Pfam" id="PF21242">
    <property type="entry name" value="ECT2_PH"/>
    <property type="match status" value="1"/>
</dbReference>
<dbReference type="Gene3D" id="1.10.510.10">
    <property type="entry name" value="Transferase(Phosphotransferase) domain 1"/>
    <property type="match status" value="1"/>
</dbReference>
<dbReference type="OrthoDB" id="302535at2759"/>
<feature type="compositionally biased region" description="Basic residues" evidence="12">
    <location>
        <begin position="1749"/>
        <end position="1759"/>
    </location>
</feature>
<evidence type="ECO:0000256" key="12">
    <source>
        <dbReference type="SAM" id="MobiDB-lite"/>
    </source>
</evidence>
<feature type="coiled-coil region" evidence="11">
    <location>
        <begin position="666"/>
        <end position="693"/>
    </location>
</feature>
<evidence type="ECO:0000313" key="18">
    <source>
        <dbReference type="EMBL" id="PAV63309.1"/>
    </source>
</evidence>
<gene>
    <name evidence="18" type="ORF">WR25_02415</name>
</gene>
<feature type="domain" description="BRCT" evidence="17">
    <location>
        <begin position="1004"/>
        <end position="1051"/>
    </location>
</feature>
<keyword evidence="19" id="KW-1185">Reference proteome</keyword>
<feature type="region of interest" description="Disordered" evidence="12">
    <location>
        <begin position="1158"/>
        <end position="1191"/>
    </location>
</feature>
<dbReference type="InterPro" id="IPR031916">
    <property type="entry name" value="LIG3_BRCT"/>
</dbReference>
<dbReference type="SMART" id="SM00044">
    <property type="entry name" value="CYCc"/>
    <property type="match status" value="1"/>
</dbReference>
<dbReference type="STRING" id="2018661.A0A2A2JP63"/>
<dbReference type="SMART" id="SM00325">
    <property type="entry name" value="RhoGEF"/>
    <property type="match status" value="1"/>
</dbReference>
<dbReference type="CDD" id="cd06352">
    <property type="entry name" value="PBP1_NPR_GC-like"/>
    <property type="match status" value="1"/>
</dbReference>
<proteinExistence type="predicted"/>
<dbReference type="GO" id="GO:0004016">
    <property type="term" value="F:adenylate cyclase activity"/>
    <property type="evidence" value="ECO:0007669"/>
    <property type="project" value="TreeGrafter"/>
</dbReference>
<keyword evidence="5" id="KW-0547">Nucleotide-binding</keyword>
<keyword evidence="11" id="KW-0175">Coiled coil</keyword>
<dbReference type="SUPFAM" id="SSF55073">
    <property type="entry name" value="Nucleotide cyclase"/>
    <property type="match status" value="1"/>
</dbReference>
<dbReference type="SUPFAM" id="SSF56112">
    <property type="entry name" value="Protein kinase-like (PK-like)"/>
    <property type="match status" value="1"/>
</dbReference>
<keyword evidence="7 13" id="KW-0472">Membrane</keyword>
<organism evidence="18 19">
    <name type="scientific">Diploscapter pachys</name>
    <dbReference type="NCBI Taxonomy" id="2018661"/>
    <lineage>
        <taxon>Eukaryota</taxon>
        <taxon>Metazoa</taxon>
        <taxon>Ecdysozoa</taxon>
        <taxon>Nematoda</taxon>
        <taxon>Chromadorea</taxon>
        <taxon>Rhabditida</taxon>
        <taxon>Rhabditina</taxon>
        <taxon>Rhabditomorpha</taxon>
        <taxon>Rhabditoidea</taxon>
        <taxon>Rhabditidae</taxon>
        <taxon>Diploscapter</taxon>
    </lineage>
</organism>
<dbReference type="Gene3D" id="3.40.50.10190">
    <property type="entry name" value="BRCT domain"/>
    <property type="match status" value="2"/>
</dbReference>
<dbReference type="Pfam" id="PF00211">
    <property type="entry name" value="Guanylate_cyc"/>
    <property type="match status" value="1"/>
</dbReference>
<name>A0A2A2JP63_9BILA</name>
<dbReference type="Pfam" id="PF00621">
    <property type="entry name" value="RhoGEF"/>
    <property type="match status" value="1"/>
</dbReference>
<dbReference type="Gene3D" id="6.10.250.780">
    <property type="match status" value="1"/>
</dbReference>
<dbReference type="GO" id="GO:0005524">
    <property type="term" value="F:ATP binding"/>
    <property type="evidence" value="ECO:0007669"/>
    <property type="project" value="InterPro"/>
</dbReference>
<evidence type="ECO:0000256" key="8">
    <source>
        <dbReference type="ARBA" id="ARBA00023180"/>
    </source>
</evidence>
<dbReference type="Gene3D" id="3.30.70.1230">
    <property type="entry name" value="Nucleotide cyclase"/>
    <property type="match status" value="1"/>
</dbReference>
<dbReference type="PANTHER" id="PTHR11920:SF375">
    <property type="entry name" value="RECEPTOR-TYPE GUANYLATE CYCLASE GCY-13"/>
    <property type="match status" value="1"/>
</dbReference>
<dbReference type="InterPro" id="IPR050401">
    <property type="entry name" value="Cyclic_nucleotide_synthase"/>
</dbReference>
<dbReference type="PROSITE" id="PS50172">
    <property type="entry name" value="BRCT"/>
    <property type="match status" value="2"/>
</dbReference>
<dbReference type="InterPro" id="IPR011009">
    <property type="entry name" value="Kinase-like_dom_sf"/>
</dbReference>
<dbReference type="Pfam" id="PF01094">
    <property type="entry name" value="ANF_receptor"/>
    <property type="match status" value="1"/>
</dbReference>
<feature type="region of interest" description="Disordered" evidence="12">
    <location>
        <begin position="1677"/>
        <end position="1709"/>
    </location>
</feature>
<dbReference type="SUPFAM" id="SSF52113">
    <property type="entry name" value="BRCT domain"/>
    <property type="match status" value="2"/>
</dbReference>
<dbReference type="PROSITE" id="PS50125">
    <property type="entry name" value="GUANYLATE_CYCLASE_2"/>
    <property type="match status" value="1"/>
</dbReference>
<feature type="domain" description="DH" evidence="14">
    <location>
        <begin position="1224"/>
        <end position="1412"/>
    </location>
</feature>
<feature type="domain" description="BRCT" evidence="17">
    <location>
        <begin position="1061"/>
        <end position="1149"/>
    </location>
</feature>
<keyword evidence="4 13" id="KW-0812">Transmembrane</keyword>
<dbReference type="GO" id="GO:0001653">
    <property type="term" value="F:peptide receptor activity"/>
    <property type="evidence" value="ECO:0007669"/>
    <property type="project" value="TreeGrafter"/>
</dbReference>
<protein>
    <recommendedName>
        <fullName evidence="3">guanylate cyclase</fullName>
        <ecNumber evidence="3">4.6.1.2</ecNumber>
    </recommendedName>
</protein>
<dbReference type="Gene3D" id="1.20.900.10">
    <property type="entry name" value="Dbl homology (DH) domain"/>
    <property type="match status" value="1"/>
</dbReference>
<dbReference type="EC" id="4.6.1.2" evidence="3"/>
<evidence type="ECO:0000256" key="5">
    <source>
        <dbReference type="ARBA" id="ARBA00022741"/>
    </source>
</evidence>
<dbReference type="SMART" id="SM00292">
    <property type="entry name" value="BRCT"/>
    <property type="match status" value="2"/>
</dbReference>
<dbReference type="InterPro" id="IPR001357">
    <property type="entry name" value="BRCT_dom"/>
</dbReference>
<evidence type="ECO:0000256" key="10">
    <source>
        <dbReference type="ARBA" id="ARBA00023293"/>
    </source>
</evidence>
<dbReference type="InterPro" id="IPR000219">
    <property type="entry name" value="DH_dom"/>
</dbReference>
<dbReference type="InterPro" id="IPR049395">
    <property type="entry name" value="ECT2_PH"/>
</dbReference>
<dbReference type="InterPro" id="IPR035899">
    <property type="entry name" value="DBL_dom_sf"/>
</dbReference>
<evidence type="ECO:0000256" key="11">
    <source>
        <dbReference type="SAM" id="Coils"/>
    </source>
</evidence>
<keyword evidence="9" id="KW-0456">Lyase</keyword>
<comment type="subcellular location">
    <subcellularLocation>
        <location evidence="2">Membrane</location>
        <topology evidence="2">Single-pass membrane protein</topology>
    </subcellularLocation>
</comment>
<feature type="transmembrane region" description="Helical" evidence="13">
    <location>
        <begin position="347"/>
        <end position="373"/>
    </location>
</feature>
<dbReference type="InterPro" id="IPR029787">
    <property type="entry name" value="Nucleotide_cyclase"/>
</dbReference>
<dbReference type="Gene3D" id="3.40.50.2300">
    <property type="match status" value="2"/>
</dbReference>
<feature type="compositionally biased region" description="Low complexity" evidence="12">
    <location>
        <begin position="1158"/>
        <end position="1185"/>
    </location>
</feature>
<dbReference type="InterPro" id="IPR036420">
    <property type="entry name" value="BRCT_dom_sf"/>
</dbReference>